<organism evidence="3 4">
    <name type="scientific">Nocardioides vastitatis</name>
    <dbReference type="NCBI Taxonomy" id="2568655"/>
    <lineage>
        <taxon>Bacteria</taxon>
        <taxon>Bacillati</taxon>
        <taxon>Actinomycetota</taxon>
        <taxon>Actinomycetes</taxon>
        <taxon>Propionibacteriales</taxon>
        <taxon>Nocardioidaceae</taxon>
        <taxon>Nocardioides</taxon>
    </lineage>
</organism>
<evidence type="ECO:0000256" key="2">
    <source>
        <dbReference type="SAM" id="Phobius"/>
    </source>
</evidence>
<evidence type="ECO:0000313" key="4">
    <source>
        <dbReference type="Proteomes" id="UP001596072"/>
    </source>
</evidence>
<protein>
    <submittedName>
        <fullName evidence="3">Uncharacterized protein</fullName>
    </submittedName>
</protein>
<keyword evidence="2" id="KW-0812">Transmembrane</keyword>
<keyword evidence="2" id="KW-0472">Membrane</keyword>
<keyword evidence="2" id="KW-1133">Transmembrane helix</keyword>
<sequence length="84" mass="9344">MKAEERLSDTLHSLARGVDPTPDPYDRLHATWRRRERRRRAVAALLAVAVIGGADAAALWALSSGDPKAHLLEDPPPQRVEIER</sequence>
<reference evidence="4" key="1">
    <citation type="journal article" date="2019" name="Int. J. Syst. Evol. Microbiol.">
        <title>The Global Catalogue of Microorganisms (GCM) 10K type strain sequencing project: providing services to taxonomists for standard genome sequencing and annotation.</title>
        <authorList>
            <consortium name="The Broad Institute Genomics Platform"/>
            <consortium name="The Broad Institute Genome Sequencing Center for Infectious Disease"/>
            <person name="Wu L."/>
            <person name="Ma J."/>
        </authorList>
    </citation>
    <scope>NUCLEOTIDE SEQUENCE [LARGE SCALE GENOMIC DNA]</scope>
    <source>
        <strain evidence="4">YIM 94188</strain>
    </source>
</reference>
<dbReference type="EMBL" id="JBHSNS010000007">
    <property type="protein sequence ID" value="MFC5730148.1"/>
    <property type="molecule type" value="Genomic_DNA"/>
</dbReference>
<dbReference type="RefSeq" id="WP_136431603.1">
    <property type="nucleotide sequence ID" value="NZ_JBHSNS010000007.1"/>
</dbReference>
<evidence type="ECO:0000313" key="3">
    <source>
        <dbReference type="EMBL" id="MFC5730148.1"/>
    </source>
</evidence>
<dbReference type="Proteomes" id="UP001596072">
    <property type="component" value="Unassembled WGS sequence"/>
</dbReference>
<name>A0ABW0ZJA4_9ACTN</name>
<comment type="caution">
    <text evidence="3">The sequence shown here is derived from an EMBL/GenBank/DDBJ whole genome shotgun (WGS) entry which is preliminary data.</text>
</comment>
<proteinExistence type="predicted"/>
<gene>
    <name evidence="3" type="ORF">ACFPQB_14595</name>
</gene>
<feature type="region of interest" description="Disordered" evidence="1">
    <location>
        <begin position="1"/>
        <end position="26"/>
    </location>
</feature>
<keyword evidence="4" id="KW-1185">Reference proteome</keyword>
<feature type="transmembrane region" description="Helical" evidence="2">
    <location>
        <begin position="41"/>
        <end position="62"/>
    </location>
</feature>
<evidence type="ECO:0000256" key="1">
    <source>
        <dbReference type="SAM" id="MobiDB-lite"/>
    </source>
</evidence>
<accession>A0ABW0ZJA4</accession>